<dbReference type="AlphaFoldDB" id="A0A8J6T4V0"/>
<keyword evidence="1" id="KW-1133">Transmembrane helix</keyword>
<dbReference type="InterPro" id="IPR016187">
    <property type="entry name" value="CTDL_fold"/>
</dbReference>
<organism evidence="3 4">
    <name type="scientific">Candidatus Desulfacyla euxinica</name>
    <dbReference type="NCBI Taxonomy" id="2841693"/>
    <lineage>
        <taxon>Bacteria</taxon>
        <taxon>Deltaproteobacteria</taxon>
        <taxon>Candidatus Desulfacyla</taxon>
    </lineage>
</organism>
<dbReference type="Gene3D" id="3.90.1580.10">
    <property type="entry name" value="paralog of FGE (formylglycine-generating enzyme)"/>
    <property type="match status" value="1"/>
</dbReference>
<protein>
    <submittedName>
        <fullName evidence="3">Formylglycine-generating enzyme family protein</fullName>
    </submittedName>
</protein>
<accession>A0A8J6T4V0</accession>
<sequence>MKKHIVAGLKTLLFQVGLILFLACSLVMLWAAGGSGGEPKPRVTNSLGMTFAYVPPGTFKMGSPTEERGRFDDETRHRVTLTKGFYLQTTEVTQGQWTRVMGDNPSNFDQCGSDCPVESVSWNDVQDFIQKINKMEGEDRYRLPTESEWEYACRAGSKLGYCFDSKEHDLQEYAWFDMNSEPHTHPVGQKTANRWGLFDMHGNVWEWCQDHYRSYPDEPVIDPPAAVGGTGRIRRGGGWKNGPRDLRCANRGRSTPEEESDAWGFRLVLIP</sequence>
<dbReference type="EMBL" id="JACNJD010000245">
    <property type="protein sequence ID" value="MBC8177922.1"/>
    <property type="molecule type" value="Genomic_DNA"/>
</dbReference>
<dbReference type="InterPro" id="IPR051043">
    <property type="entry name" value="Sulfatase_Mod_Factor_Kinase"/>
</dbReference>
<comment type="caution">
    <text evidence="3">The sequence shown here is derived from an EMBL/GenBank/DDBJ whole genome shotgun (WGS) entry which is preliminary data.</text>
</comment>
<dbReference type="Pfam" id="PF03781">
    <property type="entry name" value="FGE-sulfatase"/>
    <property type="match status" value="1"/>
</dbReference>
<reference evidence="3 4" key="1">
    <citation type="submission" date="2020-08" db="EMBL/GenBank/DDBJ databases">
        <title>Bridging the membrane lipid divide: bacteria of the FCB group superphylum have the potential to synthesize archaeal ether lipids.</title>
        <authorList>
            <person name="Villanueva L."/>
            <person name="Von Meijenfeldt F.A.B."/>
            <person name="Westbye A.B."/>
            <person name="Yadav S."/>
            <person name="Hopmans E.C."/>
            <person name="Dutilh B.E."/>
            <person name="Sinninghe Damste J.S."/>
        </authorList>
    </citation>
    <scope>NUCLEOTIDE SEQUENCE [LARGE SCALE GENOMIC DNA]</scope>
    <source>
        <strain evidence="3">NIOZ-UU27</strain>
    </source>
</reference>
<dbReference type="PANTHER" id="PTHR23150:SF19">
    <property type="entry name" value="FORMYLGLYCINE-GENERATING ENZYME"/>
    <property type="match status" value="1"/>
</dbReference>
<feature type="transmembrane region" description="Helical" evidence="1">
    <location>
        <begin position="12"/>
        <end position="32"/>
    </location>
</feature>
<dbReference type="Proteomes" id="UP000650524">
    <property type="component" value="Unassembled WGS sequence"/>
</dbReference>
<proteinExistence type="predicted"/>
<dbReference type="PANTHER" id="PTHR23150">
    <property type="entry name" value="SULFATASE MODIFYING FACTOR 1, 2"/>
    <property type="match status" value="1"/>
</dbReference>
<gene>
    <name evidence="3" type="ORF">H8E19_11005</name>
</gene>
<evidence type="ECO:0000259" key="2">
    <source>
        <dbReference type="Pfam" id="PF03781"/>
    </source>
</evidence>
<dbReference type="InterPro" id="IPR005532">
    <property type="entry name" value="SUMF_dom"/>
</dbReference>
<evidence type="ECO:0000256" key="1">
    <source>
        <dbReference type="SAM" id="Phobius"/>
    </source>
</evidence>
<feature type="domain" description="Sulfatase-modifying factor enzyme-like" evidence="2">
    <location>
        <begin position="53"/>
        <end position="268"/>
    </location>
</feature>
<dbReference type="SUPFAM" id="SSF56436">
    <property type="entry name" value="C-type lectin-like"/>
    <property type="match status" value="1"/>
</dbReference>
<evidence type="ECO:0000313" key="4">
    <source>
        <dbReference type="Proteomes" id="UP000650524"/>
    </source>
</evidence>
<dbReference type="GO" id="GO:0120147">
    <property type="term" value="F:formylglycine-generating oxidase activity"/>
    <property type="evidence" value="ECO:0007669"/>
    <property type="project" value="TreeGrafter"/>
</dbReference>
<keyword evidence="1" id="KW-0472">Membrane</keyword>
<dbReference type="InterPro" id="IPR042095">
    <property type="entry name" value="SUMF_sf"/>
</dbReference>
<name>A0A8J6T4V0_9DELT</name>
<dbReference type="PROSITE" id="PS51257">
    <property type="entry name" value="PROKAR_LIPOPROTEIN"/>
    <property type="match status" value="1"/>
</dbReference>
<evidence type="ECO:0000313" key="3">
    <source>
        <dbReference type="EMBL" id="MBC8177922.1"/>
    </source>
</evidence>
<keyword evidence="1" id="KW-0812">Transmembrane</keyword>